<feature type="domain" description="ABC transmembrane type-1" evidence="8">
    <location>
        <begin position="240"/>
        <end position="444"/>
    </location>
</feature>
<evidence type="ECO:0000256" key="2">
    <source>
        <dbReference type="ARBA" id="ARBA00022448"/>
    </source>
</evidence>
<feature type="transmembrane region" description="Helical" evidence="7">
    <location>
        <begin position="21"/>
        <end position="44"/>
    </location>
</feature>
<dbReference type="CDD" id="cd06261">
    <property type="entry name" value="TM_PBP2"/>
    <property type="match status" value="1"/>
</dbReference>
<sequence length="459" mass="51193">MANDKAENLNTQIKRKRWRNVGAIYVLLLLLSILFMGPFVFGFLSSFKDDPTEWPPTLTSAQLSPENWAGAYRLGKDGGGSGFFGEFKGGESLTFNVSYLYSAEQEIVKPTARIPERTAGSGQAAFDIEQRKAFEYLEVEAVEELNRNQVENGTVVEYQLEIANPSQYDFSQVPLNVQTAYGVEFVNSTLDPNRSERLGMVQSWDNISAGVIPYIFNNYGRVFREQYDRSTGRSLFLSWIRNSFFLSVARVVTTIAFASMAGYALARLHFKGKTLIFFLVLFSMMIPLQVTFISNYLVLRDGIFGLTKLFGVDTLLNTFSGVILWGMISGNSVFIMKQFFEGLPSSMEESARIDGATTFQIFYKIMLPLAKPALGALTVLTFQGAWNDFFLPLVVITSPQEKFPLTVGLLSMRQSYGAGAFDWGPILAGAVISAIPIIILFVVFQRYFVEGISFSGMKG</sequence>
<evidence type="ECO:0000313" key="10">
    <source>
        <dbReference type="Proteomes" id="UP000295176"/>
    </source>
</evidence>
<feature type="transmembrane region" description="Helical" evidence="7">
    <location>
        <begin position="319"/>
        <end position="340"/>
    </location>
</feature>
<keyword evidence="4 7" id="KW-0812">Transmembrane</keyword>
<comment type="caution">
    <text evidence="9">The sequence shown here is derived from an EMBL/GenBank/DDBJ whole genome shotgun (WGS) entry which is preliminary data.</text>
</comment>
<evidence type="ECO:0000256" key="6">
    <source>
        <dbReference type="ARBA" id="ARBA00023136"/>
    </source>
</evidence>
<dbReference type="SUPFAM" id="SSF161098">
    <property type="entry name" value="MetI-like"/>
    <property type="match status" value="1"/>
</dbReference>
<name>A0A4R6SL77_9FIRM</name>
<evidence type="ECO:0000256" key="3">
    <source>
        <dbReference type="ARBA" id="ARBA00022475"/>
    </source>
</evidence>
<protein>
    <submittedName>
        <fullName evidence="9">Carbohydrate ABC transporter membrane protein 2 (CUT1 family)</fullName>
    </submittedName>
</protein>
<dbReference type="PANTHER" id="PTHR43744:SF12">
    <property type="entry name" value="ABC TRANSPORTER PERMEASE PROTEIN MG189-RELATED"/>
    <property type="match status" value="1"/>
</dbReference>
<comment type="similarity">
    <text evidence="7">Belongs to the binding-protein-dependent transport system permease family.</text>
</comment>
<evidence type="ECO:0000256" key="5">
    <source>
        <dbReference type="ARBA" id="ARBA00022989"/>
    </source>
</evidence>
<keyword evidence="3" id="KW-1003">Cell membrane</keyword>
<gene>
    <name evidence="9" type="ORF">C7957_103125</name>
</gene>
<dbReference type="InterPro" id="IPR000515">
    <property type="entry name" value="MetI-like"/>
</dbReference>
<feature type="transmembrane region" description="Helical" evidence="7">
    <location>
        <begin position="426"/>
        <end position="449"/>
    </location>
</feature>
<keyword evidence="6 7" id="KW-0472">Membrane</keyword>
<evidence type="ECO:0000256" key="1">
    <source>
        <dbReference type="ARBA" id="ARBA00004651"/>
    </source>
</evidence>
<dbReference type="GO" id="GO:0005886">
    <property type="term" value="C:plasma membrane"/>
    <property type="evidence" value="ECO:0007669"/>
    <property type="project" value="UniProtKB-SubCell"/>
</dbReference>
<feature type="transmembrane region" description="Helical" evidence="7">
    <location>
        <begin position="244"/>
        <end position="266"/>
    </location>
</feature>
<dbReference type="AlphaFoldDB" id="A0A4R6SL77"/>
<dbReference type="PANTHER" id="PTHR43744">
    <property type="entry name" value="ABC TRANSPORTER PERMEASE PROTEIN MG189-RELATED-RELATED"/>
    <property type="match status" value="1"/>
</dbReference>
<dbReference type="EMBL" id="SNXX01000003">
    <property type="protein sequence ID" value="TDQ01719.1"/>
    <property type="molecule type" value="Genomic_DNA"/>
</dbReference>
<dbReference type="Gene3D" id="1.10.3720.10">
    <property type="entry name" value="MetI-like"/>
    <property type="match status" value="1"/>
</dbReference>
<evidence type="ECO:0000259" key="8">
    <source>
        <dbReference type="PROSITE" id="PS50928"/>
    </source>
</evidence>
<dbReference type="Pfam" id="PF00528">
    <property type="entry name" value="BPD_transp_1"/>
    <property type="match status" value="1"/>
</dbReference>
<evidence type="ECO:0000256" key="4">
    <source>
        <dbReference type="ARBA" id="ARBA00022692"/>
    </source>
</evidence>
<reference evidence="9 10" key="1">
    <citation type="submission" date="2019-03" db="EMBL/GenBank/DDBJ databases">
        <title>Subsurface microbial communities from deep shales in Ohio and West Virginia, USA.</title>
        <authorList>
            <person name="Wrighton K."/>
        </authorList>
    </citation>
    <scope>NUCLEOTIDE SEQUENCE [LARGE SCALE GENOMIC DNA]</scope>
    <source>
        <strain evidence="9 10">MSL 7</strain>
    </source>
</reference>
<dbReference type="Proteomes" id="UP000295176">
    <property type="component" value="Unassembled WGS sequence"/>
</dbReference>
<dbReference type="PROSITE" id="PS50928">
    <property type="entry name" value="ABC_TM1"/>
    <property type="match status" value="1"/>
</dbReference>
<organism evidence="9 10">
    <name type="scientific">Halanaerobium saccharolyticum</name>
    <dbReference type="NCBI Taxonomy" id="43595"/>
    <lineage>
        <taxon>Bacteria</taxon>
        <taxon>Bacillati</taxon>
        <taxon>Bacillota</taxon>
        <taxon>Clostridia</taxon>
        <taxon>Halanaerobiales</taxon>
        <taxon>Halanaerobiaceae</taxon>
        <taxon>Halanaerobium</taxon>
    </lineage>
</organism>
<dbReference type="RefSeq" id="WP_133529742.1">
    <property type="nucleotide sequence ID" value="NZ_SNXX01000003.1"/>
</dbReference>
<keyword evidence="5 7" id="KW-1133">Transmembrane helix</keyword>
<proteinExistence type="inferred from homology"/>
<dbReference type="GO" id="GO:0055085">
    <property type="term" value="P:transmembrane transport"/>
    <property type="evidence" value="ECO:0007669"/>
    <property type="project" value="InterPro"/>
</dbReference>
<keyword evidence="2 7" id="KW-0813">Transport</keyword>
<feature type="transmembrane region" description="Helical" evidence="7">
    <location>
        <begin position="275"/>
        <end position="299"/>
    </location>
</feature>
<comment type="subcellular location">
    <subcellularLocation>
        <location evidence="1 7">Cell membrane</location>
        <topology evidence="1 7">Multi-pass membrane protein</topology>
    </subcellularLocation>
</comment>
<evidence type="ECO:0000256" key="7">
    <source>
        <dbReference type="RuleBase" id="RU363032"/>
    </source>
</evidence>
<dbReference type="InterPro" id="IPR035906">
    <property type="entry name" value="MetI-like_sf"/>
</dbReference>
<feature type="transmembrane region" description="Helical" evidence="7">
    <location>
        <begin position="361"/>
        <end position="382"/>
    </location>
</feature>
<evidence type="ECO:0000313" key="9">
    <source>
        <dbReference type="EMBL" id="TDQ01719.1"/>
    </source>
</evidence>
<accession>A0A4R6SL77</accession>